<evidence type="ECO:0000313" key="2">
    <source>
        <dbReference type="Proteomes" id="UP000321363"/>
    </source>
</evidence>
<dbReference type="AlphaFoldDB" id="A0A5C6W3Z3"/>
<organism evidence="1 2">
    <name type="scientific">Metabacillus litoralis</name>
    <dbReference type="NCBI Taxonomy" id="152268"/>
    <lineage>
        <taxon>Bacteria</taxon>
        <taxon>Bacillati</taxon>
        <taxon>Bacillota</taxon>
        <taxon>Bacilli</taxon>
        <taxon>Bacillales</taxon>
        <taxon>Bacillaceae</taxon>
        <taxon>Metabacillus</taxon>
    </lineage>
</organism>
<dbReference type="Proteomes" id="UP000321363">
    <property type="component" value="Unassembled WGS sequence"/>
</dbReference>
<sequence length="120" mass="13494">MIKKIALLCILTLILLLLLANYSTNKSIINISKKVSSVSADETIITNEKDYVKVEIYTITEIVDNTVQGISEDQTIISFDPAKLYTSYKDELVVGMKINVYFIEGPGGLMIEKIEPYVER</sequence>
<gene>
    <name evidence="1" type="ORF">FS935_09375</name>
</gene>
<dbReference type="OrthoDB" id="9974271at2"/>
<protein>
    <recommendedName>
        <fullName evidence="3">DUF3221 domain-containing protein</fullName>
    </recommendedName>
</protein>
<reference evidence="1 2" key="1">
    <citation type="journal article" date="2005" name="Int. J. Syst. Evol. Microbiol.">
        <title>Bacillus litoralis sp. nov., isolated from a tidal flat of the Yellow Sea in Korea.</title>
        <authorList>
            <person name="Yoon J.H."/>
            <person name="Oh T.K."/>
        </authorList>
    </citation>
    <scope>NUCLEOTIDE SEQUENCE [LARGE SCALE GENOMIC DNA]</scope>
    <source>
        <strain evidence="1 2">SW-211</strain>
    </source>
</reference>
<dbReference type="RefSeq" id="WP_146947870.1">
    <property type="nucleotide sequence ID" value="NZ_VOQF01000005.1"/>
</dbReference>
<comment type="caution">
    <text evidence="1">The sequence shown here is derived from an EMBL/GenBank/DDBJ whole genome shotgun (WGS) entry which is preliminary data.</text>
</comment>
<name>A0A5C6W3Z3_9BACI</name>
<proteinExistence type="predicted"/>
<keyword evidence="2" id="KW-1185">Reference proteome</keyword>
<evidence type="ECO:0000313" key="1">
    <source>
        <dbReference type="EMBL" id="TXC91102.1"/>
    </source>
</evidence>
<dbReference type="EMBL" id="VOQF01000005">
    <property type="protein sequence ID" value="TXC91102.1"/>
    <property type="molecule type" value="Genomic_DNA"/>
</dbReference>
<accession>A0A5C6W3Z3</accession>
<evidence type="ECO:0008006" key="3">
    <source>
        <dbReference type="Google" id="ProtNLM"/>
    </source>
</evidence>